<evidence type="ECO:0000313" key="3">
    <source>
        <dbReference type="EMBL" id="CAF4169206.1"/>
    </source>
</evidence>
<feature type="region of interest" description="Disordered" evidence="1">
    <location>
        <begin position="215"/>
        <end position="248"/>
    </location>
</feature>
<gene>
    <name evidence="3" type="ORF">OVN521_LOCUS24604</name>
</gene>
<protein>
    <recommendedName>
        <fullName evidence="5">VWFC domain-containing protein</fullName>
    </recommendedName>
</protein>
<dbReference type="Proteomes" id="UP000663866">
    <property type="component" value="Unassembled WGS sequence"/>
</dbReference>
<evidence type="ECO:0000313" key="4">
    <source>
        <dbReference type="Proteomes" id="UP000663866"/>
    </source>
</evidence>
<feature type="signal peptide" evidence="2">
    <location>
        <begin position="1"/>
        <end position="20"/>
    </location>
</feature>
<evidence type="ECO:0008006" key="5">
    <source>
        <dbReference type="Google" id="ProtNLM"/>
    </source>
</evidence>
<feature type="compositionally biased region" description="Basic and acidic residues" evidence="1">
    <location>
        <begin position="236"/>
        <end position="248"/>
    </location>
</feature>
<keyword evidence="2" id="KW-0732">Signal</keyword>
<evidence type="ECO:0000256" key="1">
    <source>
        <dbReference type="SAM" id="MobiDB-lite"/>
    </source>
</evidence>
<reference evidence="3" key="1">
    <citation type="submission" date="2021-02" db="EMBL/GenBank/DDBJ databases">
        <authorList>
            <person name="Nowell W R."/>
        </authorList>
    </citation>
    <scope>NUCLEOTIDE SEQUENCE</scope>
</reference>
<proteinExistence type="predicted"/>
<dbReference type="EMBL" id="CAJOBG010005894">
    <property type="protein sequence ID" value="CAF4169206.1"/>
    <property type="molecule type" value="Genomic_DNA"/>
</dbReference>
<dbReference type="AlphaFoldDB" id="A0A819Z733"/>
<accession>A0A819Z733</accession>
<sequence>MFRFFQYHFLLLQCFSIIRGDILEFQLRADEIGCVSDDGRLIPVSDKEYISPTNACDLCQCESDQSFVCDSRCDVISQSSDCPESERIENNDPLCPCLICPDQIALILSLPKSQLHLLLQLQPPQLALLKQLRSQLLREPPPQQLLQLLQQPQQLLQRLLRQPPPSPPPPQQQQLQLLQPPPQQLLQLLQPPPQQLLQLLQPPPQQLRQLLQPPPQQLRQLQHSKRRRPRQPPQQQEKKQLHVLLQER</sequence>
<organism evidence="3 4">
    <name type="scientific">Rotaria magnacalcarata</name>
    <dbReference type="NCBI Taxonomy" id="392030"/>
    <lineage>
        <taxon>Eukaryota</taxon>
        <taxon>Metazoa</taxon>
        <taxon>Spiralia</taxon>
        <taxon>Gnathifera</taxon>
        <taxon>Rotifera</taxon>
        <taxon>Eurotatoria</taxon>
        <taxon>Bdelloidea</taxon>
        <taxon>Philodinida</taxon>
        <taxon>Philodinidae</taxon>
        <taxon>Rotaria</taxon>
    </lineage>
</organism>
<feature type="chain" id="PRO_5032326805" description="VWFC domain-containing protein" evidence="2">
    <location>
        <begin position="21"/>
        <end position="248"/>
    </location>
</feature>
<name>A0A819Z733_9BILA</name>
<keyword evidence="4" id="KW-1185">Reference proteome</keyword>
<comment type="caution">
    <text evidence="3">The sequence shown here is derived from an EMBL/GenBank/DDBJ whole genome shotgun (WGS) entry which is preliminary data.</text>
</comment>
<evidence type="ECO:0000256" key="2">
    <source>
        <dbReference type="SAM" id="SignalP"/>
    </source>
</evidence>